<comment type="subcellular location">
    <subcellularLocation>
        <location evidence="1">Virion</location>
    </subcellularLocation>
</comment>
<accession>A0A6J5QT63</accession>
<sequence>MRPRLRDLQGPRKITFPASAIVATYPRRSLLLPPVPLEPVTMRPKISLALLALFALAVVAVCGPDSSVVGLALAVPAALLAVPAGGKRRRLTDEAAKIHSDLSALRLVEPSTEEESATLAGRVDELAKRADVVAGELEREAALDLRMSRMVVAGGGDGCDPLQVPRGVHSGGEKRANRLTRFGKPHEFESDEAAESVGKLLRGLRDGRQTEIRYGDAEIRDGWSNAGTATGAEYGPVTDLYNRVINKLNYSSKALQLAFVKNTNSNRVSLPKPGAVTFDFIDENTAATAQTPATSAATLNVYDARGEVGISNNLLDDSPIDVAMEFSDFAALGAAQFIDNVWLSGHSAKSIGGLYAGVSAGRKTTVPVGTTMLPTHLQATVGAISPLVPQDQLAWVVSPAGWGQLLTAGNYIAPLIGGQAPVPQVWGAPVHRVAALPTNVLALYGNFNFTTAIAARKDLTITPLREVRARENMTVFLFIQRFGLLNHAPEYCAAILQGT</sequence>
<dbReference type="Pfam" id="PF05065">
    <property type="entry name" value="Phage_capsid"/>
    <property type="match status" value="1"/>
</dbReference>
<keyword evidence="2" id="KW-0946">Virion</keyword>
<gene>
    <name evidence="4" type="ORF">UFOVP1124_22</name>
</gene>
<organism evidence="4">
    <name type="scientific">uncultured Caudovirales phage</name>
    <dbReference type="NCBI Taxonomy" id="2100421"/>
    <lineage>
        <taxon>Viruses</taxon>
        <taxon>Duplodnaviria</taxon>
        <taxon>Heunggongvirae</taxon>
        <taxon>Uroviricota</taxon>
        <taxon>Caudoviricetes</taxon>
        <taxon>Peduoviridae</taxon>
        <taxon>Maltschvirus</taxon>
        <taxon>Maltschvirus maltsch</taxon>
    </lineage>
</organism>
<dbReference type="EMBL" id="LR797064">
    <property type="protein sequence ID" value="CAB4184601.1"/>
    <property type="molecule type" value="Genomic_DNA"/>
</dbReference>
<dbReference type="NCBIfam" id="TIGR01554">
    <property type="entry name" value="major_cap_HK97"/>
    <property type="match status" value="1"/>
</dbReference>
<evidence type="ECO:0000256" key="1">
    <source>
        <dbReference type="ARBA" id="ARBA00004328"/>
    </source>
</evidence>
<evidence type="ECO:0000313" key="4">
    <source>
        <dbReference type="EMBL" id="CAB4184601.1"/>
    </source>
</evidence>
<feature type="domain" description="Phage capsid-like C-terminal" evidence="3">
    <location>
        <begin position="239"/>
        <end position="484"/>
    </location>
</feature>
<protein>
    <submittedName>
        <fullName evidence="4">Major_cap_HK97, phage major capsid protein, HK97 family</fullName>
    </submittedName>
</protein>
<evidence type="ECO:0000259" key="3">
    <source>
        <dbReference type="Pfam" id="PF05065"/>
    </source>
</evidence>
<dbReference type="InterPro" id="IPR024455">
    <property type="entry name" value="Phage_capsid"/>
</dbReference>
<dbReference type="SUPFAM" id="SSF56563">
    <property type="entry name" value="Major capsid protein gp5"/>
    <property type="match status" value="1"/>
</dbReference>
<evidence type="ECO:0000256" key="2">
    <source>
        <dbReference type="ARBA" id="ARBA00022844"/>
    </source>
</evidence>
<dbReference type="InterPro" id="IPR054612">
    <property type="entry name" value="Phage_capsid-like_C"/>
</dbReference>
<reference evidence="4" key="1">
    <citation type="submission" date="2020-05" db="EMBL/GenBank/DDBJ databases">
        <authorList>
            <person name="Chiriac C."/>
            <person name="Salcher M."/>
            <person name="Ghai R."/>
            <person name="Kavagutti S V."/>
        </authorList>
    </citation>
    <scope>NUCLEOTIDE SEQUENCE</scope>
</reference>
<proteinExistence type="predicted"/>
<dbReference type="GO" id="GO:0044423">
    <property type="term" value="C:virion component"/>
    <property type="evidence" value="ECO:0007669"/>
    <property type="project" value="UniProtKB-KW"/>
</dbReference>
<name>A0A6J5QT63_9CAUD</name>